<dbReference type="InParanoid" id="A0A1Y2ED31"/>
<evidence type="ECO:0000313" key="2">
    <source>
        <dbReference type="EMBL" id="ORY69481.1"/>
    </source>
</evidence>
<proteinExistence type="predicted"/>
<evidence type="ECO:0000313" key="3">
    <source>
        <dbReference type="Proteomes" id="UP000193689"/>
    </source>
</evidence>
<feature type="compositionally biased region" description="Basic and acidic residues" evidence="1">
    <location>
        <begin position="428"/>
        <end position="441"/>
    </location>
</feature>
<dbReference type="OrthoDB" id="4779686at2759"/>
<sequence length="468" mass="54137">MEDSRTVRINYEEGMTETPKFFSDTTIGIDKKNKSIKRIEKIKNNYGIGPEHYGFNTPFLKKKNAERFGHSDTTNLPRESEKPIEIAQVFAIPYIFPDEAQYPDLRFDSDSVSSWIEQVARIFKRARLSDIEKIAEVPYWTKNETYQKRVKAVVNRLDNWNAATKALKNLKNEPPLSNPSKIYTYYLDHEIQVEETKDTVRVLSDLDCTRGLFERIYGHSLEDIMSKGKMTYEELFKMEYSQAQKLRLAAYYLRRDFSITKNDKSALSIQSSSQPPQVQDNRLQTPGLVQPETVKTHFVLNPEVRSADIIVTKILTGSIVEDLDSTTVKPFLQSFDQTKRNEIADTKRPTATDEATIDKRTADTDESTVEERTTATDESTDSERTTTDTEKIDTRIPTVLLFGLEVDDTSRRSLLRKKIRKLPKRTRKISDSQAESRKMSVEDLVSPPCYFDWQEDKWKKKSPSDTKR</sequence>
<gene>
    <name evidence="2" type="ORF">BCR38DRAFT_480667</name>
</gene>
<dbReference type="Proteomes" id="UP000193689">
    <property type="component" value="Unassembled WGS sequence"/>
</dbReference>
<evidence type="ECO:0000256" key="1">
    <source>
        <dbReference type="SAM" id="MobiDB-lite"/>
    </source>
</evidence>
<feature type="region of interest" description="Disordered" evidence="1">
    <location>
        <begin position="340"/>
        <end position="390"/>
    </location>
</feature>
<keyword evidence="3" id="KW-1185">Reference proteome</keyword>
<organism evidence="2 3">
    <name type="scientific">Pseudomassariella vexata</name>
    <dbReference type="NCBI Taxonomy" id="1141098"/>
    <lineage>
        <taxon>Eukaryota</taxon>
        <taxon>Fungi</taxon>
        <taxon>Dikarya</taxon>
        <taxon>Ascomycota</taxon>
        <taxon>Pezizomycotina</taxon>
        <taxon>Sordariomycetes</taxon>
        <taxon>Xylariomycetidae</taxon>
        <taxon>Amphisphaeriales</taxon>
        <taxon>Pseudomassariaceae</taxon>
        <taxon>Pseudomassariella</taxon>
    </lineage>
</organism>
<dbReference type="EMBL" id="MCFJ01000002">
    <property type="protein sequence ID" value="ORY69481.1"/>
    <property type="molecule type" value="Genomic_DNA"/>
</dbReference>
<dbReference type="AlphaFoldDB" id="A0A1Y2ED31"/>
<protein>
    <submittedName>
        <fullName evidence="2">Uncharacterized protein</fullName>
    </submittedName>
</protein>
<dbReference type="RefSeq" id="XP_040719431.1">
    <property type="nucleotide sequence ID" value="XM_040863298.1"/>
</dbReference>
<feature type="region of interest" description="Disordered" evidence="1">
    <location>
        <begin position="422"/>
        <end position="442"/>
    </location>
</feature>
<dbReference type="GeneID" id="63779510"/>
<reference evidence="2 3" key="1">
    <citation type="submission" date="2016-07" db="EMBL/GenBank/DDBJ databases">
        <title>Pervasive Adenine N6-methylation of Active Genes in Fungi.</title>
        <authorList>
            <consortium name="DOE Joint Genome Institute"/>
            <person name="Mondo S.J."/>
            <person name="Dannebaum R.O."/>
            <person name="Kuo R.C."/>
            <person name="Labutti K."/>
            <person name="Haridas S."/>
            <person name="Kuo A."/>
            <person name="Salamov A."/>
            <person name="Ahrendt S.R."/>
            <person name="Lipzen A."/>
            <person name="Sullivan W."/>
            <person name="Andreopoulos W.B."/>
            <person name="Clum A."/>
            <person name="Lindquist E."/>
            <person name="Daum C."/>
            <person name="Ramamoorthy G.K."/>
            <person name="Gryganskyi A."/>
            <person name="Culley D."/>
            <person name="Magnuson J.K."/>
            <person name="James T.Y."/>
            <person name="O'Malley M.A."/>
            <person name="Stajich J.E."/>
            <person name="Spatafora J.W."/>
            <person name="Visel A."/>
            <person name="Grigoriev I.V."/>
        </authorList>
    </citation>
    <scope>NUCLEOTIDE SEQUENCE [LARGE SCALE GENOMIC DNA]</scope>
    <source>
        <strain evidence="2 3">CBS 129021</strain>
    </source>
</reference>
<comment type="caution">
    <text evidence="2">The sequence shown here is derived from an EMBL/GenBank/DDBJ whole genome shotgun (WGS) entry which is preliminary data.</text>
</comment>
<accession>A0A1Y2ED31</accession>
<name>A0A1Y2ED31_9PEZI</name>